<sequence>MRFAALVTVFVASAIAAPVNFAAPIDDANGQGMVIRRRSSVPDAADVLNQPAAAVVQSRSPEPKPGFFSKLGRKFKGVARFAKGAVGFTKKNGGSVLNVVKDVGGAASVVAGGSTGAITKAASSGFFGKMGGGVGGGGGGGAKPGGIGAVASLLGGGGPASILRQAAAGILRV</sequence>
<reference evidence="1 2" key="1">
    <citation type="journal article" date="2019" name="Mol. Biol. Evol.">
        <title>Blast fungal genomes show frequent chromosomal changes, gene gains and losses, and effector gene turnover.</title>
        <authorList>
            <person name="Gomez Luciano L.B."/>
            <person name="Jason Tsai I."/>
            <person name="Chuma I."/>
            <person name="Tosa Y."/>
            <person name="Chen Y.H."/>
            <person name="Li J.Y."/>
            <person name="Li M.Y."/>
            <person name="Jade Lu M.Y."/>
            <person name="Nakayashiki H."/>
            <person name="Li W.H."/>
        </authorList>
    </citation>
    <scope>NUCLEOTIDE SEQUENCE [LARGE SCALE GENOMIC DNA]</scope>
    <source>
        <strain evidence="1">MZ5-1-6</strain>
    </source>
</reference>
<dbReference type="AlphaFoldDB" id="A0A4P7N2N3"/>
<gene>
    <name evidence="1" type="ORF">PoMZ_09834</name>
</gene>
<evidence type="ECO:0000313" key="1">
    <source>
        <dbReference type="EMBL" id="QBZ54140.1"/>
    </source>
</evidence>
<accession>A0A4P7N2N3</accession>
<evidence type="ECO:0000313" key="2">
    <source>
        <dbReference type="Proteomes" id="UP000294847"/>
    </source>
</evidence>
<organism evidence="1 2">
    <name type="scientific">Pyricularia oryzae</name>
    <name type="common">Rice blast fungus</name>
    <name type="synonym">Magnaporthe oryzae</name>
    <dbReference type="NCBI Taxonomy" id="318829"/>
    <lineage>
        <taxon>Eukaryota</taxon>
        <taxon>Fungi</taxon>
        <taxon>Dikarya</taxon>
        <taxon>Ascomycota</taxon>
        <taxon>Pezizomycotina</taxon>
        <taxon>Sordariomycetes</taxon>
        <taxon>Sordariomycetidae</taxon>
        <taxon>Magnaporthales</taxon>
        <taxon>Pyriculariaceae</taxon>
        <taxon>Pyricularia</taxon>
    </lineage>
</organism>
<protein>
    <submittedName>
        <fullName evidence="1">Uncharacterized protein</fullName>
    </submittedName>
</protein>
<proteinExistence type="predicted"/>
<name>A0A4P7N2N3_PYROR</name>
<dbReference type="EMBL" id="CP034204">
    <property type="protein sequence ID" value="QBZ54140.1"/>
    <property type="molecule type" value="Genomic_DNA"/>
</dbReference>
<dbReference type="Proteomes" id="UP000294847">
    <property type="component" value="Chromosome 1"/>
</dbReference>